<dbReference type="OMA" id="CGSVQIF"/>
<evidence type="ECO:0000256" key="1">
    <source>
        <dbReference type="ARBA" id="ARBA00005736"/>
    </source>
</evidence>
<evidence type="ECO:0000256" key="3">
    <source>
        <dbReference type="SAM" id="MobiDB-lite"/>
    </source>
</evidence>
<sequence>MLSPKELLAARNREKSLPQLSHGQKDFIADGLEIQKEKLQVCLAEQWELLKEERVERLGSLVKSVWRPKEDLVELTSPAGKFWQTMGFTYQGKQCLLPEEAVYLLECGAVQIFYRDSPLSVQEAYERLLGNQKFPVLHYQVYSHLKRLGYIVTRFDPSSVQSPYHRQLNLESFIRPQRKRKRSTSPGLENRMKPDTARGMKKEENHNGAVPSDHSSADKSVVCSSELAVSEQDTGGLTSSQLMSGDHHDTQLPHNDSQANDGWNSEASNVSLSSAKPKLQKTFHWDFSKICLPNCGSDHPCIQLPAPEPSLLPENLAGREVDISCWVSKLNRRLEKLSRREREQIEWERKYKSSVNNDPKVQKCTNWKEYKELLLERGRSQKQKRPPHLWESTVTPLLKPGPSNTTASVLEQISVMEQSFLLDDYESWPQSYKKAVPQIIFNVHQADGASEFKKSKPGKPCTRMCVRSFADQVPSLWTVKMLAYQSGDIPLIFAIVDNGEVAFYSFKEFDLPVDVYP</sequence>
<proteinExistence type="inferred from homology"/>
<dbReference type="InterPro" id="IPR024337">
    <property type="entry name" value="tRNA_splic_suSen54"/>
</dbReference>
<feature type="compositionally biased region" description="Polar residues" evidence="3">
    <location>
        <begin position="231"/>
        <end position="243"/>
    </location>
</feature>
<feature type="compositionally biased region" description="Polar residues" evidence="3">
    <location>
        <begin position="252"/>
        <end position="269"/>
    </location>
</feature>
<dbReference type="AlphaFoldDB" id="A0A974BYE3"/>
<dbReference type="Pfam" id="PF12928">
    <property type="entry name" value="tRNA_int_end_N2"/>
    <property type="match status" value="1"/>
</dbReference>
<evidence type="ECO:0000256" key="2">
    <source>
        <dbReference type="ARBA" id="ARBA00022694"/>
    </source>
</evidence>
<organism evidence="5 6">
    <name type="scientific">Xenopus laevis</name>
    <name type="common">African clawed frog</name>
    <dbReference type="NCBI Taxonomy" id="8355"/>
    <lineage>
        <taxon>Eukaryota</taxon>
        <taxon>Metazoa</taxon>
        <taxon>Chordata</taxon>
        <taxon>Craniata</taxon>
        <taxon>Vertebrata</taxon>
        <taxon>Euteleostomi</taxon>
        <taxon>Amphibia</taxon>
        <taxon>Batrachia</taxon>
        <taxon>Anura</taxon>
        <taxon>Pipoidea</taxon>
        <taxon>Pipidae</taxon>
        <taxon>Xenopodinae</taxon>
        <taxon>Xenopus</taxon>
        <taxon>Xenopus</taxon>
    </lineage>
</organism>
<dbReference type="GO" id="GO:0000214">
    <property type="term" value="C:tRNA-intron endonuclease complex"/>
    <property type="evidence" value="ECO:0007669"/>
    <property type="project" value="TreeGrafter"/>
</dbReference>
<feature type="domain" description="tRNA-splicing endonuclease subunit Sen54 N-terminal" evidence="4">
    <location>
        <begin position="48"/>
        <end position="114"/>
    </location>
</feature>
<reference evidence="6" key="1">
    <citation type="journal article" date="2016" name="Nature">
        <title>Genome evolution in the allotetraploid frog Xenopus laevis.</title>
        <authorList>
            <person name="Session A.M."/>
            <person name="Uno Y."/>
            <person name="Kwon T."/>
            <person name="Chapman J.A."/>
            <person name="Toyoda A."/>
            <person name="Takahashi S."/>
            <person name="Fukui A."/>
            <person name="Hikosaka A."/>
            <person name="Suzuki A."/>
            <person name="Kondo M."/>
            <person name="van Heeringen S.J."/>
            <person name="Quigley I."/>
            <person name="Heinz S."/>
            <person name="Ogino H."/>
            <person name="Ochi H."/>
            <person name="Hellsten U."/>
            <person name="Lyons J.B."/>
            <person name="Simakov O."/>
            <person name="Putnam N."/>
            <person name="Stites J."/>
            <person name="Kuroki Y."/>
            <person name="Tanaka T."/>
            <person name="Michiue T."/>
            <person name="Watanabe M."/>
            <person name="Bogdanovic O."/>
            <person name="Lister R."/>
            <person name="Georgiou G."/>
            <person name="Paranjpe S.S."/>
            <person name="van Kruijsbergen I."/>
            <person name="Shu S."/>
            <person name="Carlson J."/>
            <person name="Kinoshita T."/>
            <person name="Ohta Y."/>
            <person name="Mawaribuchi S."/>
            <person name="Jenkins J."/>
            <person name="Grimwood J."/>
            <person name="Schmutz J."/>
            <person name="Mitros T."/>
            <person name="Mozaffari S.V."/>
            <person name="Suzuki Y."/>
            <person name="Haramoto Y."/>
            <person name="Yamamoto T.S."/>
            <person name="Takagi C."/>
            <person name="Heald R."/>
            <person name="Miller K."/>
            <person name="Haudenschild C."/>
            <person name="Kitzman J."/>
            <person name="Nakayama T."/>
            <person name="Izutsu Y."/>
            <person name="Robert J."/>
            <person name="Fortriede J."/>
            <person name="Burns K."/>
            <person name="Lotay V."/>
            <person name="Karimi K."/>
            <person name="Yasuoka Y."/>
            <person name="Dichmann D.S."/>
            <person name="Flajnik M.F."/>
            <person name="Houston D.W."/>
            <person name="Shendure J."/>
            <person name="DuPasquier L."/>
            <person name="Vize P.D."/>
            <person name="Zorn A.M."/>
            <person name="Ito M."/>
            <person name="Marcotte E.M."/>
            <person name="Wallingford J.B."/>
            <person name="Ito Y."/>
            <person name="Asashima M."/>
            <person name="Ueno N."/>
            <person name="Matsuda Y."/>
            <person name="Veenstra G.J."/>
            <person name="Fujiyama A."/>
            <person name="Harland R.M."/>
            <person name="Taira M."/>
            <person name="Rokhsar D.S."/>
        </authorList>
    </citation>
    <scope>NUCLEOTIDE SEQUENCE [LARGE SCALE GENOMIC DNA]</scope>
    <source>
        <strain evidence="6">J</strain>
    </source>
</reference>
<dbReference type="PANTHER" id="PTHR21027">
    <property type="entry name" value="TRNA-SPLICING ENDONUCLEASE SUBUNIT SEN54"/>
    <property type="match status" value="1"/>
</dbReference>
<evidence type="ECO:0000313" key="5">
    <source>
        <dbReference type="EMBL" id="OCT62967.1"/>
    </source>
</evidence>
<dbReference type="PANTHER" id="PTHR21027:SF1">
    <property type="entry name" value="TRNA-SPLICING ENDONUCLEASE SUBUNIT SEN54"/>
    <property type="match status" value="1"/>
</dbReference>
<feature type="region of interest" description="Disordered" evidence="3">
    <location>
        <begin position="171"/>
        <end position="269"/>
    </location>
</feature>
<feature type="compositionally biased region" description="Basic and acidic residues" evidence="3">
    <location>
        <begin position="190"/>
        <end position="206"/>
    </location>
</feature>
<comment type="similarity">
    <text evidence="1">Belongs to the SEN54 family.</text>
</comment>
<dbReference type="InterPro" id="IPR024336">
    <property type="entry name" value="tRNA_splic_suSen54_N"/>
</dbReference>
<dbReference type="GO" id="GO:0000379">
    <property type="term" value="P:tRNA-type intron splice site recognition and cleavage"/>
    <property type="evidence" value="ECO:0007669"/>
    <property type="project" value="TreeGrafter"/>
</dbReference>
<dbReference type="EMBL" id="CM004482">
    <property type="protein sequence ID" value="OCT62967.1"/>
    <property type="molecule type" value="Genomic_DNA"/>
</dbReference>
<keyword evidence="2" id="KW-0819">tRNA processing</keyword>
<evidence type="ECO:0000313" key="6">
    <source>
        <dbReference type="Proteomes" id="UP000694892"/>
    </source>
</evidence>
<dbReference type="Proteomes" id="UP000694892">
    <property type="component" value="Chromosome 9_10L"/>
</dbReference>
<protein>
    <recommendedName>
        <fullName evidence="4">tRNA-splicing endonuclease subunit Sen54 N-terminal domain-containing protein</fullName>
    </recommendedName>
</protein>
<name>A0A974BYE3_XENLA</name>
<gene>
    <name evidence="5" type="ORF">XELAEV_18044061mg</name>
</gene>
<accession>A0A974BYE3</accession>
<evidence type="ECO:0000259" key="4">
    <source>
        <dbReference type="Pfam" id="PF12928"/>
    </source>
</evidence>